<sequence length="73" mass="9055">MLPRVSRQEFYCQRDICCRSCGCKHFFYPRYSWMGAREEHWIRNYNRSIWDNIDMRSCCCRFSKHKSCCQRKG</sequence>
<evidence type="ECO:0000313" key="1">
    <source>
        <dbReference type="EMBL" id="JAE03425.1"/>
    </source>
</evidence>
<organism evidence="1">
    <name type="scientific">Arundo donax</name>
    <name type="common">Giant reed</name>
    <name type="synonym">Donax arundinaceus</name>
    <dbReference type="NCBI Taxonomy" id="35708"/>
    <lineage>
        <taxon>Eukaryota</taxon>
        <taxon>Viridiplantae</taxon>
        <taxon>Streptophyta</taxon>
        <taxon>Embryophyta</taxon>
        <taxon>Tracheophyta</taxon>
        <taxon>Spermatophyta</taxon>
        <taxon>Magnoliopsida</taxon>
        <taxon>Liliopsida</taxon>
        <taxon>Poales</taxon>
        <taxon>Poaceae</taxon>
        <taxon>PACMAD clade</taxon>
        <taxon>Arundinoideae</taxon>
        <taxon>Arundineae</taxon>
        <taxon>Arundo</taxon>
    </lineage>
</organism>
<proteinExistence type="predicted"/>
<accession>A0A0A9ERP3</accession>
<dbReference type="AlphaFoldDB" id="A0A0A9ERP3"/>
<protein>
    <submittedName>
        <fullName evidence="1">Uncharacterized protein</fullName>
    </submittedName>
</protein>
<dbReference type="EMBL" id="GBRH01194471">
    <property type="protein sequence ID" value="JAE03425.1"/>
    <property type="molecule type" value="Transcribed_RNA"/>
</dbReference>
<reference evidence="1" key="1">
    <citation type="submission" date="2014-09" db="EMBL/GenBank/DDBJ databases">
        <authorList>
            <person name="Magalhaes I.L.F."/>
            <person name="Oliveira U."/>
            <person name="Santos F.R."/>
            <person name="Vidigal T.H.D.A."/>
            <person name="Brescovit A.D."/>
            <person name="Santos A.J."/>
        </authorList>
    </citation>
    <scope>NUCLEOTIDE SEQUENCE</scope>
    <source>
        <tissue evidence="1">Shoot tissue taken approximately 20 cm above the soil surface</tissue>
    </source>
</reference>
<reference evidence="1" key="2">
    <citation type="journal article" date="2015" name="Data Brief">
        <title>Shoot transcriptome of the giant reed, Arundo donax.</title>
        <authorList>
            <person name="Barrero R.A."/>
            <person name="Guerrero F.D."/>
            <person name="Moolhuijzen P."/>
            <person name="Goolsby J.A."/>
            <person name="Tidwell J."/>
            <person name="Bellgard S.E."/>
            <person name="Bellgard M.I."/>
        </authorList>
    </citation>
    <scope>NUCLEOTIDE SEQUENCE</scope>
    <source>
        <tissue evidence="1">Shoot tissue taken approximately 20 cm above the soil surface</tissue>
    </source>
</reference>
<name>A0A0A9ERP3_ARUDO</name>